<dbReference type="SUPFAM" id="SSF52113">
    <property type="entry name" value="BRCT domain"/>
    <property type="match status" value="1"/>
</dbReference>
<evidence type="ECO:0000256" key="1">
    <source>
        <dbReference type="ARBA" id="ARBA00004123"/>
    </source>
</evidence>
<evidence type="ECO:0000256" key="4">
    <source>
        <dbReference type="ARBA" id="ARBA00023204"/>
    </source>
</evidence>
<dbReference type="InterPro" id="IPR011364">
    <property type="entry name" value="BRCA1"/>
</dbReference>
<feature type="domain" description="BRCT" evidence="6">
    <location>
        <begin position="1"/>
        <end position="58"/>
    </location>
</feature>
<evidence type="ECO:0000256" key="5">
    <source>
        <dbReference type="ARBA" id="ARBA00023242"/>
    </source>
</evidence>
<dbReference type="GO" id="GO:0045944">
    <property type="term" value="P:positive regulation of transcription by RNA polymerase II"/>
    <property type="evidence" value="ECO:0007669"/>
    <property type="project" value="TreeGrafter"/>
</dbReference>
<dbReference type="Proteomes" id="UP000678393">
    <property type="component" value="Unassembled WGS sequence"/>
</dbReference>
<dbReference type="OrthoDB" id="6105938at2759"/>
<keyword evidence="2" id="KW-0677">Repeat</keyword>
<name>A0A8S3ZM82_9EUPU</name>
<feature type="domain" description="BRCT" evidence="6">
    <location>
        <begin position="77"/>
        <end position="181"/>
    </location>
</feature>
<keyword evidence="5" id="KW-0539">Nucleus</keyword>
<gene>
    <name evidence="7" type="ORF">CUNI_LOCUS16047</name>
</gene>
<dbReference type="GO" id="GO:0070531">
    <property type="term" value="C:BRCA1-A complex"/>
    <property type="evidence" value="ECO:0007669"/>
    <property type="project" value="TreeGrafter"/>
</dbReference>
<dbReference type="GO" id="GO:0004842">
    <property type="term" value="F:ubiquitin-protein transferase activity"/>
    <property type="evidence" value="ECO:0007669"/>
    <property type="project" value="InterPro"/>
</dbReference>
<dbReference type="AlphaFoldDB" id="A0A8S3ZM82"/>
<dbReference type="GO" id="GO:0031436">
    <property type="term" value="C:BRCA1-BARD1 complex"/>
    <property type="evidence" value="ECO:0007669"/>
    <property type="project" value="TreeGrafter"/>
</dbReference>
<keyword evidence="3" id="KW-0227">DNA damage</keyword>
<dbReference type="GO" id="GO:0000724">
    <property type="term" value="P:double-strand break repair via homologous recombination"/>
    <property type="evidence" value="ECO:0007669"/>
    <property type="project" value="TreeGrafter"/>
</dbReference>
<protein>
    <recommendedName>
        <fullName evidence="6">BRCT domain-containing protein</fullName>
    </recommendedName>
</protein>
<evidence type="ECO:0000256" key="3">
    <source>
        <dbReference type="ARBA" id="ARBA00022763"/>
    </source>
</evidence>
<dbReference type="PANTHER" id="PTHR13763:SF0">
    <property type="entry name" value="BREAST CANCER TYPE 1 SUSCEPTIBILITY PROTEIN"/>
    <property type="match status" value="1"/>
</dbReference>
<dbReference type="EMBL" id="CAJHNH020004057">
    <property type="protein sequence ID" value="CAG5130489.1"/>
    <property type="molecule type" value="Genomic_DNA"/>
</dbReference>
<evidence type="ECO:0000259" key="6">
    <source>
        <dbReference type="PROSITE" id="PS50172"/>
    </source>
</evidence>
<dbReference type="InterPro" id="IPR031099">
    <property type="entry name" value="BRCA1-associated"/>
</dbReference>
<keyword evidence="8" id="KW-1185">Reference proteome</keyword>
<evidence type="ECO:0000256" key="2">
    <source>
        <dbReference type="ARBA" id="ARBA00022737"/>
    </source>
</evidence>
<dbReference type="PANTHER" id="PTHR13763">
    <property type="entry name" value="BREAST CANCER TYPE 1 SUSCEPTIBILITY PROTEIN BRCA1"/>
    <property type="match status" value="1"/>
</dbReference>
<reference evidence="7" key="1">
    <citation type="submission" date="2021-04" db="EMBL/GenBank/DDBJ databases">
        <authorList>
            <consortium name="Molecular Ecology Group"/>
        </authorList>
    </citation>
    <scope>NUCLEOTIDE SEQUENCE</scope>
</reference>
<dbReference type="Gene3D" id="3.40.50.10190">
    <property type="entry name" value="BRCT domain"/>
    <property type="match status" value="2"/>
</dbReference>
<comment type="subcellular location">
    <subcellularLocation>
        <location evidence="1">Nucleus</location>
    </subcellularLocation>
</comment>
<comment type="caution">
    <text evidence="7">The sequence shown here is derived from an EMBL/GenBank/DDBJ whole genome shotgun (WGS) entry which is preliminary data.</text>
</comment>
<dbReference type="GO" id="GO:0008270">
    <property type="term" value="F:zinc ion binding"/>
    <property type="evidence" value="ECO:0007669"/>
    <property type="project" value="InterPro"/>
</dbReference>
<dbReference type="InterPro" id="IPR036420">
    <property type="entry name" value="BRCT_dom_sf"/>
</dbReference>
<evidence type="ECO:0000313" key="8">
    <source>
        <dbReference type="Proteomes" id="UP000678393"/>
    </source>
</evidence>
<accession>A0A8S3ZM82</accession>
<proteinExistence type="predicted"/>
<evidence type="ECO:0000313" key="7">
    <source>
        <dbReference type="EMBL" id="CAG5130489.1"/>
    </source>
</evidence>
<dbReference type="GO" id="GO:0003677">
    <property type="term" value="F:DNA binding"/>
    <property type="evidence" value="ECO:0007669"/>
    <property type="project" value="InterPro"/>
</dbReference>
<sequence length="190" mass="21160">MRTAMTFLSALSTGYDRVCDRTLKFFQGVAYKCWVVAFPWVLDSLQTGSLLPEENYEIVGDTSGGENTFGAKHSRLSREHLFTDFCLACVGDSREMPKESLHELLTVCGATVVDDPIGLLSKVAKFKIIVRCSDSSIVPTSAELDMFNGLYKHMGLLTVMREWVLDSLGSYRLQPLIEYVLNTGVTNVPF</sequence>
<dbReference type="PRINTS" id="PR00493">
    <property type="entry name" value="BRSTCANCERI"/>
</dbReference>
<dbReference type="InterPro" id="IPR001357">
    <property type="entry name" value="BRCT_dom"/>
</dbReference>
<dbReference type="PROSITE" id="PS50172">
    <property type="entry name" value="BRCT"/>
    <property type="match status" value="2"/>
</dbReference>
<organism evidence="7 8">
    <name type="scientific">Candidula unifasciata</name>
    <dbReference type="NCBI Taxonomy" id="100452"/>
    <lineage>
        <taxon>Eukaryota</taxon>
        <taxon>Metazoa</taxon>
        <taxon>Spiralia</taxon>
        <taxon>Lophotrochozoa</taxon>
        <taxon>Mollusca</taxon>
        <taxon>Gastropoda</taxon>
        <taxon>Heterobranchia</taxon>
        <taxon>Euthyneura</taxon>
        <taxon>Panpulmonata</taxon>
        <taxon>Eupulmonata</taxon>
        <taxon>Stylommatophora</taxon>
        <taxon>Helicina</taxon>
        <taxon>Helicoidea</taxon>
        <taxon>Geomitridae</taxon>
        <taxon>Candidula</taxon>
    </lineage>
</organism>
<keyword evidence="4" id="KW-0234">DNA repair</keyword>